<dbReference type="FunFam" id="3.40.50.920:FF:000001">
    <property type="entry name" value="Pyruvate dehydrogenase E1 beta subunit"/>
    <property type="match status" value="1"/>
</dbReference>
<dbReference type="OrthoDB" id="9771835at2"/>
<dbReference type="EMBL" id="CBXV010000008">
    <property type="protein sequence ID" value="CDM66809.1"/>
    <property type="molecule type" value="Genomic_DNA"/>
</dbReference>
<dbReference type="EC" id="1.2.4.4" evidence="5"/>
<dbReference type="InterPro" id="IPR009014">
    <property type="entry name" value="Transketo_C/PFOR_II"/>
</dbReference>
<dbReference type="Pfam" id="PF02779">
    <property type="entry name" value="Transket_pyr"/>
    <property type="match status" value="1"/>
</dbReference>
<organism evidence="5 6">
    <name type="scientific">Pyrinomonas methylaliphatogenes</name>
    <dbReference type="NCBI Taxonomy" id="454194"/>
    <lineage>
        <taxon>Bacteria</taxon>
        <taxon>Pseudomonadati</taxon>
        <taxon>Acidobacteriota</taxon>
        <taxon>Blastocatellia</taxon>
        <taxon>Blastocatellales</taxon>
        <taxon>Pyrinomonadaceae</taxon>
        <taxon>Pyrinomonas</taxon>
    </lineage>
</organism>
<keyword evidence="3" id="KW-0786">Thiamine pyrophosphate</keyword>
<dbReference type="STRING" id="454194.PYK22_02847"/>
<dbReference type="InterPro" id="IPR033248">
    <property type="entry name" value="Transketolase_C"/>
</dbReference>
<dbReference type="InterPro" id="IPR029061">
    <property type="entry name" value="THDP-binding"/>
</dbReference>
<dbReference type="InterPro" id="IPR005475">
    <property type="entry name" value="Transketolase-like_Pyr-bd"/>
</dbReference>
<dbReference type="Gene3D" id="3.40.50.970">
    <property type="match status" value="1"/>
</dbReference>
<sequence length="342" mass="37615">MATAFKKEQKAERPARGGVVTFVEAIRQGIWEEMERDERVFVIGEDVGVYGGAFKVTDGLIDYFGPERVIDTPISEAAIVGAACGAALMGMRPVAEFQFIDFISCGFDMLTNFAAKCRYRWGAGIPAVFRGPCGAGVHAGPFHSQNVESFFMNTPGLKMVEPSNPYDAKGLIKAAIRDPDPVLFFEHKKLYRLPRLRQEIPEDDYIVEIGRARVAREGHDLSIITFGAQVLTALDAAEELEREGLDIEVIDLRTLLPLDRETILASVRKTSRALILHEAPRTGGIGGEIAGLIAEEAFEWLDAPVVRIGATDTPVPYSPPLEEYHLPQVKDVVDAARRLAAY</sequence>
<evidence type="ECO:0000256" key="1">
    <source>
        <dbReference type="ARBA" id="ARBA00001964"/>
    </source>
</evidence>
<gene>
    <name evidence="5" type="ORF">PYK22_02847</name>
</gene>
<dbReference type="Pfam" id="PF02780">
    <property type="entry name" value="Transketolase_C"/>
    <property type="match status" value="1"/>
</dbReference>
<evidence type="ECO:0000259" key="4">
    <source>
        <dbReference type="SMART" id="SM00861"/>
    </source>
</evidence>
<dbReference type="SUPFAM" id="SSF52518">
    <property type="entry name" value="Thiamin diphosphate-binding fold (THDP-binding)"/>
    <property type="match status" value="1"/>
</dbReference>
<protein>
    <submittedName>
        <fullName evidence="5">Branched-chain alpha-keto acid dehydrogenase E1 component</fullName>
        <ecNumber evidence="5">1.2.4.4</ecNumber>
    </submittedName>
</protein>
<dbReference type="RefSeq" id="WP_041978278.1">
    <property type="nucleotide sequence ID" value="NZ_CBXV010000008.1"/>
</dbReference>
<evidence type="ECO:0000313" key="5">
    <source>
        <dbReference type="EMBL" id="CDM66809.1"/>
    </source>
</evidence>
<evidence type="ECO:0000313" key="6">
    <source>
        <dbReference type="Proteomes" id="UP000031518"/>
    </source>
</evidence>
<dbReference type="PANTHER" id="PTHR43257:SF2">
    <property type="entry name" value="PYRUVATE DEHYDROGENASE E1 COMPONENT SUBUNIT BETA"/>
    <property type="match status" value="1"/>
</dbReference>
<proteinExistence type="predicted"/>
<dbReference type="Gene3D" id="3.40.50.920">
    <property type="match status" value="1"/>
</dbReference>
<keyword evidence="2 5" id="KW-0560">Oxidoreductase</keyword>
<dbReference type="FunFam" id="3.40.50.970:FF:000001">
    <property type="entry name" value="Pyruvate dehydrogenase E1 beta subunit"/>
    <property type="match status" value="1"/>
</dbReference>
<evidence type="ECO:0000256" key="2">
    <source>
        <dbReference type="ARBA" id="ARBA00023002"/>
    </source>
</evidence>
<evidence type="ECO:0000256" key="3">
    <source>
        <dbReference type="ARBA" id="ARBA00023052"/>
    </source>
</evidence>
<dbReference type="GO" id="GO:0003863">
    <property type="term" value="F:branched-chain 2-oxo acid dehydrogenase activity"/>
    <property type="evidence" value="ECO:0007669"/>
    <property type="project" value="UniProtKB-EC"/>
</dbReference>
<comment type="cofactor">
    <cofactor evidence="1">
        <name>thiamine diphosphate</name>
        <dbReference type="ChEBI" id="CHEBI:58937"/>
    </cofactor>
</comment>
<keyword evidence="6" id="KW-1185">Reference proteome</keyword>
<dbReference type="PANTHER" id="PTHR43257">
    <property type="entry name" value="PYRUVATE DEHYDROGENASE E1 COMPONENT BETA SUBUNIT"/>
    <property type="match status" value="1"/>
</dbReference>
<feature type="domain" description="Transketolase-like pyrimidine-binding" evidence="4">
    <location>
        <begin position="20"/>
        <end position="193"/>
    </location>
</feature>
<dbReference type="SMART" id="SM00861">
    <property type="entry name" value="Transket_pyr"/>
    <property type="match status" value="1"/>
</dbReference>
<reference evidence="5 6" key="1">
    <citation type="submission" date="2013-12" db="EMBL/GenBank/DDBJ databases">
        <authorList>
            <person name="Stott M."/>
        </authorList>
    </citation>
    <scope>NUCLEOTIDE SEQUENCE [LARGE SCALE GENOMIC DNA]</scope>
    <source>
        <strain evidence="5 6">K22</strain>
    </source>
</reference>
<dbReference type="Proteomes" id="UP000031518">
    <property type="component" value="Unassembled WGS sequence"/>
</dbReference>
<dbReference type="SUPFAM" id="SSF52922">
    <property type="entry name" value="TK C-terminal domain-like"/>
    <property type="match status" value="1"/>
</dbReference>
<dbReference type="NCBIfam" id="NF006667">
    <property type="entry name" value="PRK09212.1"/>
    <property type="match status" value="1"/>
</dbReference>
<name>A0A0B6X2M7_9BACT</name>
<dbReference type="AlphaFoldDB" id="A0A0B6X2M7"/>
<accession>A0A0B6X2M7</accession>
<dbReference type="CDD" id="cd07036">
    <property type="entry name" value="TPP_PYR_E1-PDHc-beta_like"/>
    <property type="match status" value="1"/>
</dbReference>
<reference evidence="5 6" key="2">
    <citation type="submission" date="2015-01" db="EMBL/GenBank/DDBJ databases">
        <title>Complete genome sequence of Pyrinomonas methylaliphatogenes type strain K22T.</title>
        <authorList>
            <person name="Lee K.C.Y."/>
            <person name="Power J.F."/>
            <person name="Dunfield P.F."/>
            <person name="Morgan X.C."/>
            <person name="Huttenhower C."/>
            <person name="Stott M.B."/>
        </authorList>
    </citation>
    <scope>NUCLEOTIDE SEQUENCE [LARGE SCALE GENOMIC DNA]</scope>
    <source>
        <strain evidence="5 6">K22</strain>
    </source>
</reference>